<accession>A0ABU9YD51</accession>
<dbReference type="EMBL" id="JBDIME010000057">
    <property type="protein sequence ID" value="MEN2793621.1"/>
    <property type="molecule type" value="Genomic_DNA"/>
</dbReference>
<protein>
    <submittedName>
        <fullName evidence="1">Uncharacterized protein</fullName>
    </submittedName>
</protein>
<proteinExistence type="predicted"/>
<evidence type="ECO:0000313" key="1">
    <source>
        <dbReference type="EMBL" id="MEN2793621.1"/>
    </source>
</evidence>
<dbReference type="RefSeq" id="WP_343889890.1">
    <property type="nucleotide sequence ID" value="NZ_BAAAEH010000025.1"/>
</dbReference>
<reference evidence="1 2" key="1">
    <citation type="submission" date="2024-05" db="EMBL/GenBank/DDBJ databases">
        <authorList>
            <person name="Liu Q."/>
            <person name="Xin Y.-H."/>
        </authorList>
    </citation>
    <scope>NUCLEOTIDE SEQUENCE [LARGE SCALE GENOMIC DNA]</scope>
    <source>
        <strain evidence="1 2">CGMCC 1.10181</strain>
    </source>
</reference>
<gene>
    <name evidence="1" type="ORF">ABC974_28665</name>
</gene>
<keyword evidence="2" id="KW-1185">Reference proteome</keyword>
<name>A0ABU9YD51_9SPHN</name>
<comment type="caution">
    <text evidence="1">The sequence shown here is derived from an EMBL/GenBank/DDBJ whole genome shotgun (WGS) entry which is preliminary data.</text>
</comment>
<organism evidence="1 2">
    <name type="scientific">Sphingomonas oligophenolica</name>
    <dbReference type="NCBI Taxonomy" id="301154"/>
    <lineage>
        <taxon>Bacteria</taxon>
        <taxon>Pseudomonadati</taxon>
        <taxon>Pseudomonadota</taxon>
        <taxon>Alphaproteobacteria</taxon>
        <taxon>Sphingomonadales</taxon>
        <taxon>Sphingomonadaceae</taxon>
        <taxon>Sphingomonas</taxon>
    </lineage>
</organism>
<sequence>MTMLTRIARGIHASLSGAASIEGDSEWEAMSESQRTPHLMAALRMLTIIRTPTDAMLKEGDRAGAPSDAANIWERMAYTALHEER</sequence>
<evidence type="ECO:0000313" key="2">
    <source>
        <dbReference type="Proteomes" id="UP001419910"/>
    </source>
</evidence>
<dbReference type="Proteomes" id="UP001419910">
    <property type="component" value="Unassembled WGS sequence"/>
</dbReference>